<keyword evidence="2" id="KW-1185">Reference proteome</keyword>
<dbReference type="Proteomes" id="UP000637074">
    <property type="component" value="Unassembled WGS sequence"/>
</dbReference>
<protein>
    <recommendedName>
        <fullName evidence="3">DUF1330 domain-containing protein</fullName>
    </recommendedName>
</protein>
<evidence type="ECO:0000313" key="2">
    <source>
        <dbReference type="Proteomes" id="UP000637074"/>
    </source>
</evidence>
<reference evidence="1 2" key="1">
    <citation type="journal article" date="2022" name="Int. J. Syst. Evol. Microbiol.">
        <title>Neobacillus kokaensis sp. nov., isolated from soil.</title>
        <authorList>
            <person name="Yuki K."/>
            <person name="Matsubara H."/>
            <person name="Yamaguchi S."/>
        </authorList>
    </citation>
    <scope>NUCLEOTIDE SEQUENCE [LARGE SCALE GENOMIC DNA]</scope>
    <source>
        <strain evidence="1 2">LOB 377</strain>
    </source>
</reference>
<evidence type="ECO:0000313" key="1">
    <source>
        <dbReference type="EMBL" id="GHI00770.1"/>
    </source>
</evidence>
<dbReference type="EMBL" id="BNDS01000027">
    <property type="protein sequence ID" value="GHI00770.1"/>
    <property type="molecule type" value="Genomic_DNA"/>
</dbReference>
<dbReference type="RefSeq" id="WP_191276435.1">
    <property type="nucleotide sequence ID" value="NZ_BNDS01000027.1"/>
</dbReference>
<sequence length="53" mass="6364">MWVITVHSKNSVQMFEFDNQEEAKAAYKDIRGVKYLSHVIYYNDFDIEELSNF</sequence>
<organism evidence="1 2">
    <name type="scientific">Neobacillus kokaensis</name>
    <dbReference type="NCBI Taxonomy" id="2759023"/>
    <lineage>
        <taxon>Bacteria</taxon>
        <taxon>Bacillati</taxon>
        <taxon>Bacillota</taxon>
        <taxon>Bacilli</taxon>
        <taxon>Bacillales</taxon>
        <taxon>Bacillaceae</taxon>
        <taxon>Neobacillus</taxon>
    </lineage>
</organism>
<name>A0ABQ3N755_9BACI</name>
<accession>A0ABQ3N755</accession>
<proteinExistence type="predicted"/>
<gene>
    <name evidence="1" type="ORF">AM1BK_43120</name>
</gene>
<comment type="caution">
    <text evidence="1">The sequence shown here is derived from an EMBL/GenBank/DDBJ whole genome shotgun (WGS) entry which is preliminary data.</text>
</comment>
<evidence type="ECO:0008006" key="3">
    <source>
        <dbReference type="Google" id="ProtNLM"/>
    </source>
</evidence>